<feature type="compositionally biased region" description="Basic and acidic residues" evidence="1">
    <location>
        <begin position="182"/>
        <end position="193"/>
    </location>
</feature>
<dbReference type="AlphaFoldDB" id="A0AB34J5V4"/>
<evidence type="ECO:0000256" key="1">
    <source>
        <dbReference type="SAM" id="MobiDB-lite"/>
    </source>
</evidence>
<feature type="compositionally biased region" description="Basic and acidic residues" evidence="1">
    <location>
        <begin position="101"/>
        <end position="118"/>
    </location>
</feature>
<accession>A0AB34J5V4</accession>
<dbReference type="Proteomes" id="UP001515480">
    <property type="component" value="Unassembled WGS sequence"/>
</dbReference>
<protein>
    <submittedName>
        <fullName evidence="2">Uncharacterized protein</fullName>
    </submittedName>
</protein>
<proteinExistence type="predicted"/>
<dbReference type="EMBL" id="JBGBPQ010000013">
    <property type="protein sequence ID" value="KAL1511642.1"/>
    <property type="molecule type" value="Genomic_DNA"/>
</dbReference>
<feature type="compositionally biased region" description="Basic and acidic residues" evidence="1">
    <location>
        <begin position="130"/>
        <end position="144"/>
    </location>
</feature>
<sequence length="193" mass="20794">MSSEFDAVYSKLSSKKRKFDGVLSCTETASGKLKLELRNEEGRVVETEFVRAGGAEVGATLTLAEHFVELIEQRPLSEAVGPAAPPPDASFPSAHTSTRLSRNESEDRDAMPHPEARPTAHTATRPPSSKCEDGDAVPHPEARPTADTATRPSSNECEDPQVASFACGGMTRRTAAAPPVRSSREVLEMLQRH</sequence>
<evidence type="ECO:0000313" key="3">
    <source>
        <dbReference type="Proteomes" id="UP001515480"/>
    </source>
</evidence>
<keyword evidence="3" id="KW-1185">Reference proteome</keyword>
<name>A0AB34J5V4_PRYPA</name>
<organism evidence="2 3">
    <name type="scientific">Prymnesium parvum</name>
    <name type="common">Toxic golden alga</name>
    <dbReference type="NCBI Taxonomy" id="97485"/>
    <lineage>
        <taxon>Eukaryota</taxon>
        <taxon>Haptista</taxon>
        <taxon>Haptophyta</taxon>
        <taxon>Prymnesiophyceae</taxon>
        <taxon>Prymnesiales</taxon>
        <taxon>Prymnesiaceae</taxon>
        <taxon>Prymnesium</taxon>
    </lineage>
</organism>
<gene>
    <name evidence="2" type="ORF">AB1Y20_004934</name>
</gene>
<comment type="caution">
    <text evidence="2">The sequence shown here is derived from an EMBL/GenBank/DDBJ whole genome shotgun (WGS) entry which is preliminary data.</text>
</comment>
<reference evidence="2 3" key="1">
    <citation type="journal article" date="2024" name="Science">
        <title>Giant polyketide synthase enzymes in the biosynthesis of giant marine polyether toxins.</title>
        <authorList>
            <person name="Fallon T.R."/>
            <person name="Shende V.V."/>
            <person name="Wierzbicki I.H."/>
            <person name="Pendleton A.L."/>
            <person name="Watervoot N.F."/>
            <person name="Auber R.P."/>
            <person name="Gonzalez D.J."/>
            <person name="Wisecaver J.H."/>
            <person name="Moore B.S."/>
        </authorList>
    </citation>
    <scope>NUCLEOTIDE SEQUENCE [LARGE SCALE GENOMIC DNA]</scope>
    <source>
        <strain evidence="2 3">12B1</strain>
    </source>
</reference>
<evidence type="ECO:0000313" key="2">
    <source>
        <dbReference type="EMBL" id="KAL1511642.1"/>
    </source>
</evidence>
<feature type="region of interest" description="Disordered" evidence="1">
    <location>
        <begin position="77"/>
        <end position="193"/>
    </location>
</feature>